<keyword evidence="2" id="KW-1185">Reference proteome</keyword>
<proteinExistence type="predicted"/>
<dbReference type="Proteomes" id="UP001175228">
    <property type="component" value="Unassembled WGS sequence"/>
</dbReference>
<organism evidence="1 2">
    <name type="scientific">Armillaria luteobubalina</name>
    <dbReference type="NCBI Taxonomy" id="153913"/>
    <lineage>
        <taxon>Eukaryota</taxon>
        <taxon>Fungi</taxon>
        <taxon>Dikarya</taxon>
        <taxon>Basidiomycota</taxon>
        <taxon>Agaricomycotina</taxon>
        <taxon>Agaricomycetes</taxon>
        <taxon>Agaricomycetidae</taxon>
        <taxon>Agaricales</taxon>
        <taxon>Marasmiineae</taxon>
        <taxon>Physalacriaceae</taxon>
        <taxon>Armillaria</taxon>
    </lineage>
</organism>
<accession>A0AA39U0M8</accession>
<protein>
    <submittedName>
        <fullName evidence="1">Uncharacterized protein</fullName>
    </submittedName>
</protein>
<evidence type="ECO:0000313" key="2">
    <source>
        <dbReference type="Proteomes" id="UP001175228"/>
    </source>
</evidence>
<gene>
    <name evidence="1" type="ORF">EDD18DRAFT_1128536</name>
</gene>
<dbReference type="EMBL" id="JAUEPU010000002">
    <property type="protein sequence ID" value="KAK0505286.1"/>
    <property type="molecule type" value="Genomic_DNA"/>
</dbReference>
<sequence length="74" mass="8560">MAWCSGDSERVYIVERNVQTFKISQSIQVYHFVTVLLHLRKYGDTMLKAAVEAALKAKAFEQSTWSKTAQFDRM</sequence>
<dbReference type="AlphaFoldDB" id="A0AA39U0M8"/>
<name>A0AA39U0M8_9AGAR</name>
<reference evidence="1" key="1">
    <citation type="submission" date="2023-06" db="EMBL/GenBank/DDBJ databases">
        <authorList>
            <consortium name="Lawrence Berkeley National Laboratory"/>
            <person name="Ahrendt S."/>
            <person name="Sahu N."/>
            <person name="Indic B."/>
            <person name="Wong-Bajracharya J."/>
            <person name="Merenyi Z."/>
            <person name="Ke H.-M."/>
            <person name="Monk M."/>
            <person name="Kocsube S."/>
            <person name="Drula E."/>
            <person name="Lipzen A."/>
            <person name="Balint B."/>
            <person name="Henrissat B."/>
            <person name="Andreopoulos B."/>
            <person name="Martin F.M."/>
            <person name="Harder C.B."/>
            <person name="Rigling D."/>
            <person name="Ford K.L."/>
            <person name="Foster G.D."/>
            <person name="Pangilinan J."/>
            <person name="Papanicolaou A."/>
            <person name="Barry K."/>
            <person name="LaButti K."/>
            <person name="Viragh M."/>
            <person name="Koriabine M."/>
            <person name="Yan M."/>
            <person name="Riley R."/>
            <person name="Champramary S."/>
            <person name="Plett K.L."/>
            <person name="Tsai I.J."/>
            <person name="Slot J."/>
            <person name="Sipos G."/>
            <person name="Plett J."/>
            <person name="Nagy L.G."/>
            <person name="Grigoriev I.V."/>
        </authorList>
    </citation>
    <scope>NUCLEOTIDE SEQUENCE</scope>
    <source>
        <strain evidence="1">HWK02</strain>
    </source>
</reference>
<evidence type="ECO:0000313" key="1">
    <source>
        <dbReference type="EMBL" id="KAK0505286.1"/>
    </source>
</evidence>
<feature type="non-terminal residue" evidence="1">
    <location>
        <position position="1"/>
    </location>
</feature>
<comment type="caution">
    <text evidence="1">The sequence shown here is derived from an EMBL/GenBank/DDBJ whole genome shotgun (WGS) entry which is preliminary data.</text>
</comment>